<evidence type="ECO:0008006" key="2">
    <source>
        <dbReference type="Google" id="ProtNLM"/>
    </source>
</evidence>
<sequence length="64" mass="6867">MPSAGYRSSSSIDGSLIAQGSYGYLWSSSLNGSHSRGLNFYISYAASSYDGYRADGLSVRCVRN</sequence>
<accession>A0A3B1E1A8</accession>
<dbReference type="EMBL" id="UOYO01000020">
    <property type="protein sequence ID" value="VAY87202.1"/>
    <property type="molecule type" value="Genomic_DNA"/>
</dbReference>
<protein>
    <recommendedName>
        <fullName evidence="2">Fibrobacter succinogenes major paralogous domain-containing protein</fullName>
    </recommendedName>
</protein>
<evidence type="ECO:0000313" key="1">
    <source>
        <dbReference type="EMBL" id="VAY87202.1"/>
    </source>
</evidence>
<proteinExistence type="predicted"/>
<dbReference type="AlphaFoldDB" id="A0A3B1E1A8"/>
<organism evidence="1">
    <name type="scientific">hydrothermal vent metagenome</name>
    <dbReference type="NCBI Taxonomy" id="652676"/>
    <lineage>
        <taxon>unclassified sequences</taxon>
        <taxon>metagenomes</taxon>
        <taxon>ecological metagenomes</taxon>
    </lineage>
</organism>
<reference evidence="1" key="1">
    <citation type="submission" date="2018-10" db="EMBL/GenBank/DDBJ databases">
        <authorList>
            <person name="Aoki K."/>
        </authorList>
    </citation>
    <scope>NUCLEOTIDE SEQUENCE</scope>
</reference>
<gene>
    <name evidence="1" type="ORF">MNB_ARC-1_739</name>
</gene>
<name>A0A3B1E1A8_9ZZZZ</name>